<dbReference type="InterPro" id="IPR038563">
    <property type="entry name" value="Endonuclease_7_sf"/>
</dbReference>
<organism evidence="1 2">
    <name type="scientific">Variovorax ginsengisoli</name>
    <dbReference type="NCBI Taxonomy" id="363844"/>
    <lineage>
        <taxon>Bacteria</taxon>
        <taxon>Pseudomonadati</taxon>
        <taxon>Pseudomonadota</taxon>
        <taxon>Betaproteobacteria</taxon>
        <taxon>Burkholderiales</taxon>
        <taxon>Comamonadaceae</taxon>
        <taxon>Variovorax</taxon>
    </lineage>
</organism>
<keyword evidence="1" id="KW-0255">Endonuclease</keyword>
<proteinExistence type="predicted"/>
<dbReference type="RefSeq" id="WP_301813400.1">
    <property type="nucleotide sequence ID" value="NZ_JAUJZH010000021.1"/>
</dbReference>
<keyword evidence="1" id="KW-0540">Nuclease</keyword>
<reference evidence="1" key="1">
    <citation type="submission" date="2023-06" db="EMBL/GenBank/DDBJ databases">
        <authorList>
            <person name="Jiang Y."/>
            <person name="Liu Q."/>
        </authorList>
    </citation>
    <scope>NUCLEOTIDE SEQUENCE</scope>
    <source>
        <strain evidence="1">CGMCC 1.12090</strain>
    </source>
</reference>
<comment type="caution">
    <text evidence="1">The sequence shown here is derived from an EMBL/GenBank/DDBJ whole genome shotgun (WGS) entry which is preliminary data.</text>
</comment>
<dbReference type="Gene3D" id="3.40.1800.10">
    <property type="entry name" value="His-Me finger endonucleases"/>
    <property type="match status" value="1"/>
</dbReference>
<sequence>MGYPHVVKKCADCCQVKPVAEFYASKGRPGGGRDGFCKECRRARDRLRQANRNKEVAARLAKDPLYFRRKKLIRMYGITVEDFDAMLARQGGVCAICQQPESRVLYGQNAALVVDHNHQTGKMRDLLCHRCNTALGVVEDAEFLAKALAYLEAHA</sequence>
<dbReference type="EMBL" id="JAUKVY010000021">
    <property type="protein sequence ID" value="MDO1535626.1"/>
    <property type="molecule type" value="Genomic_DNA"/>
</dbReference>
<keyword evidence="1" id="KW-0378">Hydrolase</keyword>
<protein>
    <submittedName>
        <fullName evidence="1">Endonuclease VII domain-containing protein</fullName>
    </submittedName>
</protein>
<dbReference type="InterPro" id="IPR004211">
    <property type="entry name" value="Endonuclease_7"/>
</dbReference>
<dbReference type="GO" id="GO:0004519">
    <property type="term" value="F:endonuclease activity"/>
    <property type="evidence" value="ECO:0007669"/>
    <property type="project" value="UniProtKB-KW"/>
</dbReference>
<evidence type="ECO:0000313" key="1">
    <source>
        <dbReference type="EMBL" id="MDO1535626.1"/>
    </source>
</evidence>
<keyword evidence="2" id="KW-1185">Reference proteome</keyword>
<dbReference type="SUPFAM" id="SSF54060">
    <property type="entry name" value="His-Me finger endonucleases"/>
    <property type="match status" value="1"/>
</dbReference>
<accession>A0ABT8SDV0</accession>
<dbReference type="Pfam" id="PF02945">
    <property type="entry name" value="Endonuclease_7"/>
    <property type="match status" value="1"/>
</dbReference>
<evidence type="ECO:0000313" key="2">
    <source>
        <dbReference type="Proteomes" id="UP001169027"/>
    </source>
</evidence>
<dbReference type="Proteomes" id="UP001169027">
    <property type="component" value="Unassembled WGS sequence"/>
</dbReference>
<dbReference type="InterPro" id="IPR044925">
    <property type="entry name" value="His-Me_finger_sf"/>
</dbReference>
<name>A0ABT8SDV0_9BURK</name>
<gene>
    <name evidence="1" type="ORF">Q2T77_25410</name>
</gene>